<dbReference type="Gene3D" id="1.10.12.10">
    <property type="entry name" value="Lyase 2-enoyl-coa Hydratase, Chain A, domain 2"/>
    <property type="match status" value="1"/>
</dbReference>
<dbReference type="STRING" id="1379680.GCA_001612615_00787"/>
<dbReference type="EC" id="4.2.1.17" evidence="3"/>
<protein>
    <recommendedName>
        <fullName evidence="8">Probable enoyl-CoA hydratase EchA17</fullName>
        <ecNumber evidence="3">4.2.1.17</ecNumber>
    </recommendedName>
    <alternativeName>
        <fullName evidence="9">Probable enoyl-CoA hydratase echA17</fullName>
    </alternativeName>
</protein>
<dbReference type="RefSeq" id="WP_097243288.1">
    <property type="nucleotide sequence ID" value="NZ_OBEG01000001.1"/>
</dbReference>
<dbReference type="InterPro" id="IPR018376">
    <property type="entry name" value="Enoyl-CoA_hyd/isom_CS"/>
</dbReference>
<evidence type="ECO:0000313" key="11">
    <source>
        <dbReference type="EMBL" id="SNY74365.1"/>
    </source>
</evidence>
<dbReference type="InterPro" id="IPR029045">
    <property type="entry name" value="ClpP/crotonase-like_dom_sf"/>
</dbReference>
<dbReference type="PROSITE" id="PS00166">
    <property type="entry name" value="ENOYL_COA_HYDRATASE"/>
    <property type="match status" value="1"/>
</dbReference>
<dbReference type="FunFam" id="3.90.226.10:FF:000009">
    <property type="entry name" value="Carnitinyl-CoA dehydratase"/>
    <property type="match status" value="1"/>
</dbReference>
<dbReference type="SUPFAM" id="SSF52096">
    <property type="entry name" value="ClpP/crotonase"/>
    <property type="match status" value="1"/>
</dbReference>
<dbReference type="AlphaFoldDB" id="A0A285KP20"/>
<comment type="catalytic activity">
    <reaction evidence="6">
        <text>a (3S)-3-hydroxyacyl-CoA = a (2E)-enoyl-CoA + H2O</text>
        <dbReference type="Rhea" id="RHEA:16105"/>
        <dbReference type="ChEBI" id="CHEBI:15377"/>
        <dbReference type="ChEBI" id="CHEBI:57318"/>
        <dbReference type="ChEBI" id="CHEBI:58856"/>
        <dbReference type="EC" id="4.2.1.17"/>
    </reaction>
</comment>
<dbReference type="GO" id="GO:0006635">
    <property type="term" value="P:fatty acid beta-oxidation"/>
    <property type="evidence" value="ECO:0007669"/>
    <property type="project" value="TreeGrafter"/>
</dbReference>
<evidence type="ECO:0000256" key="6">
    <source>
        <dbReference type="ARBA" id="ARBA00023709"/>
    </source>
</evidence>
<dbReference type="Gene3D" id="3.90.226.10">
    <property type="entry name" value="2-enoyl-CoA Hydratase, Chain A, domain 1"/>
    <property type="match status" value="1"/>
</dbReference>
<dbReference type="GO" id="GO:0004300">
    <property type="term" value="F:enoyl-CoA hydratase activity"/>
    <property type="evidence" value="ECO:0007669"/>
    <property type="project" value="UniProtKB-EC"/>
</dbReference>
<dbReference type="Pfam" id="PF00378">
    <property type="entry name" value="ECH_1"/>
    <property type="match status" value="1"/>
</dbReference>
<evidence type="ECO:0000256" key="3">
    <source>
        <dbReference type="ARBA" id="ARBA00012076"/>
    </source>
</evidence>
<keyword evidence="12" id="KW-1185">Reference proteome</keyword>
<evidence type="ECO:0000256" key="5">
    <source>
        <dbReference type="ARBA" id="ARBA00023239"/>
    </source>
</evidence>
<reference evidence="11 12" key="1">
    <citation type="submission" date="2017-09" db="EMBL/GenBank/DDBJ databases">
        <authorList>
            <person name="Ehlers B."/>
            <person name="Leendertz F.H."/>
        </authorList>
    </citation>
    <scope>NUCLEOTIDE SEQUENCE [LARGE SCALE GENOMIC DNA]</scope>
    <source>
        <strain evidence="11 12">DSM 45537</strain>
    </source>
</reference>
<dbReference type="InterPro" id="IPR001753">
    <property type="entry name" value="Enoyl-CoA_hydra/iso"/>
</dbReference>
<keyword evidence="4" id="KW-0443">Lipid metabolism</keyword>
<gene>
    <name evidence="11" type="ORF">SAMN04244553_0235</name>
</gene>
<evidence type="ECO:0000313" key="12">
    <source>
        <dbReference type="Proteomes" id="UP000219565"/>
    </source>
</evidence>
<dbReference type="InterPro" id="IPR014748">
    <property type="entry name" value="Enoyl-CoA_hydra_C"/>
</dbReference>
<keyword evidence="5" id="KW-0456">Lyase</keyword>
<proteinExistence type="inferred from homology"/>
<accession>A0A285KP20</accession>
<dbReference type="EMBL" id="OBEG01000001">
    <property type="protein sequence ID" value="SNY74365.1"/>
    <property type="molecule type" value="Genomic_DNA"/>
</dbReference>
<name>A0A285KP20_9NOCA</name>
<dbReference type="OrthoDB" id="8452484at2"/>
<organism evidence="11 12">
    <name type="scientific">Nocardia amikacinitolerans</name>
    <dbReference type="NCBI Taxonomy" id="756689"/>
    <lineage>
        <taxon>Bacteria</taxon>
        <taxon>Bacillati</taxon>
        <taxon>Actinomycetota</taxon>
        <taxon>Actinomycetes</taxon>
        <taxon>Mycobacteriales</taxon>
        <taxon>Nocardiaceae</taxon>
        <taxon>Nocardia</taxon>
    </lineage>
</organism>
<comment type="catalytic activity">
    <reaction evidence="7">
        <text>a 4-saturated-(3S)-3-hydroxyacyl-CoA = a (3E)-enoyl-CoA + H2O</text>
        <dbReference type="Rhea" id="RHEA:20724"/>
        <dbReference type="ChEBI" id="CHEBI:15377"/>
        <dbReference type="ChEBI" id="CHEBI:58521"/>
        <dbReference type="ChEBI" id="CHEBI:137480"/>
        <dbReference type="EC" id="4.2.1.17"/>
    </reaction>
</comment>
<keyword evidence="4" id="KW-0276">Fatty acid metabolism</keyword>
<dbReference type="PANTHER" id="PTHR11941">
    <property type="entry name" value="ENOYL-COA HYDRATASE-RELATED"/>
    <property type="match status" value="1"/>
</dbReference>
<sequence>MSENSVLRADLSGEHAGIRVLRISRPQARNALNLPTKTLLAQELSAADADPAVRAIVLTGDAGVFVAGTDLKEMSTYRPTDLLAQETGKVFSVLDELGTPVLAAVEGYAFGGGCELAMACDLVVAGASARFGQPEIRVGLIPGAGGLSRLVQRAGRARALRMVLTGEPIDAATAQQIGIVADIVPDGTAVDAAVELAATILRQPPLNVRAIRGIARHAENAPLNTAIALERTTFQMLFDTDDHAEGIAAFLAKRSPTYEGH</sequence>
<comment type="similarity">
    <text evidence="2 10">Belongs to the enoyl-CoA hydratase/isomerase family.</text>
</comment>
<comment type="function">
    <text evidence="1">Could possibly oxidize fatty acids using specific components.</text>
</comment>
<evidence type="ECO:0000256" key="8">
    <source>
        <dbReference type="ARBA" id="ARBA00039456"/>
    </source>
</evidence>
<evidence type="ECO:0000256" key="10">
    <source>
        <dbReference type="RuleBase" id="RU003707"/>
    </source>
</evidence>
<evidence type="ECO:0000256" key="7">
    <source>
        <dbReference type="ARBA" id="ARBA00023717"/>
    </source>
</evidence>
<evidence type="ECO:0000256" key="9">
    <source>
        <dbReference type="ARBA" id="ARBA00073436"/>
    </source>
</evidence>
<dbReference type="CDD" id="cd06558">
    <property type="entry name" value="crotonase-like"/>
    <property type="match status" value="1"/>
</dbReference>
<dbReference type="PANTHER" id="PTHR11941:SF54">
    <property type="entry name" value="ENOYL-COA HYDRATASE, MITOCHONDRIAL"/>
    <property type="match status" value="1"/>
</dbReference>
<evidence type="ECO:0000256" key="4">
    <source>
        <dbReference type="ARBA" id="ARBA00022832"/>
    </source>
</evidence>
<evidence type="ECO:0000256" key="1">
    <source>
        <dbReference type="ARBA" id="ARBA00002994"/>
    </source>
</evidence>
<evidence type="ECO:0000256" key="2">
    <source>
        <dbReference type="ARBA" id="ARBA00005254"/>
    </source>
</evidence>
<dbReference type="Proteomes" id="UP000219565">
    <property type="component" value="Unassembled WGS sequence"/>
</dbReference>